<dbReference type="SUPFAM" id="SSF54427">
    <property type="entry name" value="NTF2-like"/>
    <property type="match status" value="1"/>
</dbReference>
<dbReference type="InterPro" id="IPR032710">
    <property type="entry name" value="NTF2-like_dom_sf"/>
</dbReference>
<dbReference type="Proteomes" id="UP000523447">
    <property type="component" value="Unassembled WGS sequence"/>
</dbReference>
<comment type="caution">
    <text evidence="2">The sequence shown here is derived from an EMBL/GenBank/DDBJ whole genome shotgun (WGS) entry which is preliminary data.</text>
</comment>
<dbReference type="Gene3D" id="3.10.450.50">
    <property type="match status" value="1"/>
</dbReference>
<evidence type="ECO:0000259" key="1">
    <source>
        <dbReference type="Pfam" id="PF12680"/>
    </source>
</evidence>
<evidence type="ECO:0000313" key="2">
    <source>
        <dbReference type="EMBL" id="NKY87725.1"/>
    </source>
</evidence>
<dbReference type="AlphaFoldDB" id="A0A7X6RJ16"/>
<sequence>MTTIGELPAPIAKFLEAINNRDAEAAGRYCTDDVSYHLLMPLPPVVGRPAVVAALGAAISEAERVRWDVVTVLSTDDTAFVERIDRFWFNGNEAAIECTGVFELRDGRIAAIRDYADKDTWHDRKRSALNPSSE</sequence>
<dbReference type="EMBL" id="JAAXPE010000021">
    <property type="protein sequence ID" value="NKY87725.1"/>
    <property type="molecule type" value="Genomic_DNA"/>
</dbReference>
<dbReference type="RefSeq" id="WP_040724220.1">
    <property type="nucleotide sequence ID" value="NZ_CAWPHS010000014.1"/>
</dbReference>
<organism evidence="2 3">
    <name type="scientific">Nocardia veterana</name>
    <dbReference type="NCBI Taxonomy" id="132249"/>
    <lineage>
        <taxon>Bacteria</taxon>
        <taxon>Bacillati</taxon>
        <taxon>Actinomycetota</taxon>
        <taxon>Actinomycetes</taxon>
        <taxon>Mycobacteriales</taxon>
        <taxon>Nocardiaceae</taxon>
        <taxon>Nocardia</taxon>
    </lineage>
</organism>
<feature type="domain" description="SnoaL-like" evidence="1">
    <location>
        <begin position="12"/>
        <end position="111"/>
    </location>
</feature>
<protein>
    <submittedName>
        <fullName evidence="2">Nuclear transport factor 2 family protein</fullName>
    </submittedName>
</protein>
<name>A0A7X6RJ16_9NOCA</name>
<proteinExistence type="predicted"/>
<keyword evidence="3" id="KW-1185">Reference proteome</keyword>
<accession>A0A7X6RJ16</accession>
<dbReference type="Pfam" id="PF12680">
    <property type="entry name" value="SnoaL_2"/>
    <property type="match status" value="1"/>
</dbReference>
<dbReference type="InterPro" id="IPR037401">
    <property type="entry name" value="SnoaL-like"/>
</dbReference>
<gene>
    <name evidence="2" type="ORF">HGA07_19080</name>
</gene>
<evidence type="ECO:0000313" key="3">
    <source>
        <dbReference type="Proteomes" id="UP000523447"/>
    </source>
</evidence>
<reference evidence="2 3" key="1">
    <citation type="submission" date="2020-04" db="EMBL/GenBank/DDBJ databases">
        <title>MicrobeNet Type strains.</title>
        <authorList>
            <person name="Nicholson A.C."/>
        </authorList>
    </citation>
    <scope>NUCLEOTIDE SEQUENCE [LARGE SCALE GENOMIC DNA]</scope>
    <source>
        <strain evidence="2 3">DSM 44445</strain>
    </source>
</reference>